<evidence type="ECO:0000313" key="3">
    <source>
        <dbReference type="EMBL" id="PRY35272.1"/>
    </source>
</evidence>
<evidence type="ECO:0000259" key="2">
    <source>
        <dbReference type="PROSITE" id="PS50943"/>
    </source>
</evidence>
<reference evidence="3 4" key="1">
    <citation type="submission" date="2018-03" db="EMBL/GenBank/DDBJ databases">
        <title>Genomic Encyclopedia of Archaeal and Bacterial Type Strains, Phase II (KMG-II): from individual species to whole genera.</title>
        <authorList>
            <person name="Goeker M."/>
        </authorList>
    </citation>
    <scope>NUCLEOTIDE SEQUENCE [LARGE SCALE GENOMIC DNA]</scope>
    <source>
        <strain evidence="3 4">DSM 44720</strain>
    </source>
</reference>
<feature type="compositionally biased region" description="Basic residues" evidence="1">
    <location>
        <begin position="141"/>
        <end position="156"/>
    </location>
</feature>
<gene>
    <name evidence="3" type="ORF">CLV43_114190</name>
</gene>
<evidence type="ECO:0000256" key="1">
    <source>
        <dbReference type="SAM" id="MobiDB-lite"/>
    </source>
</evidence>
<dbReference type="AlphaFoldDB" id="A0A2T0SPC4"/>
<dbReference type="InterPro" id="IPR001387">
    <property type="entry name" value="Cro/C1-type_HTH"/>
</dbReference>
<feature type="region of interest" description="Disordered" evidence="1">
    <location>
        <begin position="114"/>
        <end position="156"/>
    </location>
</feature>
<protein>
    <submittedName>
        <fullName evidence="3">Helix-turn-helix protein</fullName>
    </submittedName>
</protein>
<dbReference type="SUPFAM" id="SSF47413">
    <property type="entry name" value="lambda repressor-like DNA-binding domains"/>
    <property type="match status" value="1"/>
</dbReference>
<dbReference type="PROSITE" id="PS50943">
    <property type="entry name" value="HTH_CROC1"/>
    <property type="match status" value="1"/>
</dbReference>
<dbReference type="CDD" id="cd00093">
    <property type="entry name" value="HTH_XRE"/>
    <property type="match status" value="1"/>
</dbReference>
<sequence length="156" mass="16820">MIKGVLYVSELTDFLNAAKDKNGLSLRQIADAANVSPTTVQNLLNGVTKRPDEQTVRAVADALRISGDRAVELAGVQKPEPFLLPVEADRLDPGERKVIVHMVRQLLISGGKLSTGDDASGELGASVTELRPGTATGERPRVRRAARLRPRPPHDE</sequence>
<dbReference type="InterPro" id="IPR010982">
    <property type="entry name" value="Lambda_DNA-bd_dom_sf"/>
</dbReference>
<dbReference type="Pfam" id="PF13560">
    <property type="entry name" value="HTH_31"/>
    <property type="match status" value="1"/>
</dbReference>
<dbReference type="Gene3D" id="1.10.260.40">
    <property type="entry name" value="lambda repressor-like DNA-binding domains"/>
    <property type="match status" value="1"/>
</dbReference>
<dbReference type="SMART" id="SM00530">
    <property type="entry name" value="HTH_XRE"/>
    <property type="match status" value="1"/>
</dbReference>
<dbReference type="GO" id="GO:0003677">
    <property type="term" value="F:DNA binding"/>
    <property type="evidence" value="ECO:0007669"/>
    <property type="project" value="InterPro"/>
</dbReference>
<proteinExistence type="predicted"/>
<dbReference type="EMBL" id="PVTF01000014">
    <property type="protein sequence ID" value="PRY35272.1"/>
    <property type="molecule type" value="Genomic_DNA"/>
</dbReference>
<accession>A0A2T0SPC4</accession>
<organism evidence="3 4">
    <name type="scientific">Umezawaea tangerina</name>
    <dbReference type="NCBI Taxonomy" id="84725"/>
    <lineage>
        <taxon>Bacteria</taxon>
        <taxon>Bacillati</taxon>
        <taxon>Actinomycetota</taxon>
        <taxon>Actinomycetes</taxon>
        <taxon>Pseudonocardiales</taxon>
        <taxon>Pseudonocardiaceae</taxon>
        <taxon>Umezawaea</taxon>
    </lineage>
</organism>
<comment type="caution">
    <text evidence="3">The sequence shown here is derived from an EMBL/GenBank/DDBJ whole genome shotgun (WGS) entry which is preliminary data.</text>
</comment>
<keyword evidence="4" id="KW-1185">Reference proteome</keyword>
<evidence type="ECO:0000313" key="4">
    <source>
        <dbReference type="Proteomes" id="UP000239494"/>
    </source>
</evidence>
<name>A0A2T0SPC4_9PSEU</name>
<feature type="domain" description="HTH cro/C1-type" evidence="2">
    <location>
        <begin position="15"/>
        <end position="70"/>
    </location>
</feature>
<dbReference type="Proteomes" id="UP000239494">
    <property type="component" value="Unassembled WGS sequence"/>
</dbReference>